<dbReference type="RefSeq" id="WP_062590927.1">
    <property type="nucleotide sequence ID" value="NZ_LQZQ01000008.1"/>
</dbReference>
<comment type="caution">
    <text evidence="1">The sequence shown here is derived from an EMBL/GenBank/DDBJ whole genome shotgun (WGS) entry which is preliminary data.</text>
</comment>
<accession>A0A150XK32</accession>
<dbReference type="SUPFAM" id="SSF56784">
    <property type="entry name" value="HAD-like"/>
    <property type="match status" value="1"/>
</dbReference>
<dbReference type="InterPro" id="IPR023214">
    <property type="entry name" value="HAD_sf"/>
</dbReference>
<reference evidence="1" key="1">
    <citation type="submission" date="2016-01" db="EMBL/GenBank/DDBJ databases">
        <title>Genome sequencing of Roseivirga ehrenbergii KMM 6017.</title>
        <authorList>
            <person name="Selvaratnam C."/>
            <person name="Thevarajoo S."/>
            <person name="Goh K.M."/>
            <person name="Ee R."/>
            <person name="Chan K.-G."/>
            <person name="Chong C.S."/>
        </authorList>
    </citation>
    <scope>NUCLEOTIDE SEQUENCE [LARGE SCALE GENOMIC DNA]</scope>
    <source>
        <strain evidence="1">KMM 6017</strain>
    </source>
</reference>
<dbReference type="NCBIfam" id="TIGR01549">
    <property type="entry name" value="HAD-SF-IA-v1"/>
    <property type="match status" value="1"/>
</dbReference>
<dbReference type="InterPro" id="IPR052550">
    <property type="entry name" value="Pyrimidine_5'-ntase_YjjG"/>
</dbReference>
<dbReference type="Pfam" id="PF13419">
    <property type="entry name" value="HAD_2"/>
    <property type="match status" value="1"/>
</dbReference>
<dbReference type="Gene3D" id="1.10.150.240">
    <property type="entry name" value="Putative phosphatase, domain 2"/>
    <property type="match status" value="1"/>
</dbReference>
<dbReference type="SFLD" id="SFLDG01129">
    <property type="entry name" value="C1.5:_HAD__Beta-PGM__Phosphata"/>
    <property type="match status" value="1"/>
</dbReference>
<evidence type="ECO:0000313" key="2">
    <source>
        <dbReference type="Proteomes" id="UP000075583"/>
    </source>
</evidence>
<dbReference type="Proteomes" id="UP000075583">
    <property type="component" value="Unassembled WGS sequence"/>
</dbReference>
<sequence length="231" mass="27458">MKNYQHIFFDLDHTLWDYDTNAMTALHELYDHYRFEQITHFDKDTFVQHFFQVNNELWSLFNKHQIQREQIRERRFATIFERLNAKLDIIPQQLDCEYVELCPTKEAVFEGAHDVLDYLKERYQLHIITNGFDDVQTIKMKSAKLDHYFDVIVTSENSNSRKPSAPIFEQALQRAGAKLNESIMIGDNLESDIQGARNFGMDHIWFNPSKLTSDFPPTYEIQMLSQLRNLL</sequence>
<dbReference type="STRING" id="279360.MB14_17465"/>
<dbReference type="SFLD" id="SFLDG01135">
    <property type="entry name" value="C1.5.6:_HAD__Beta-PGM__Phospha"/>
    <property type="match status" value="1"/>
</dbReference>
<dbReference type="InterPro" id="IPR036412">
    <property type="entry name" value="HAD-like_sf"/>
</dbReference>
<dbReference type="InterPro" id="IPR006549">
    <property type="entry name" value="HAD-SF_hydro_IIIA"/>
</dbReference>
<evidence type="ECO:0008006" key="3">
    <source>
        <dbReference type="Google" id="ProtNLM"/>
    </source>
</evidence>
<dbReference type="SFLD" id="SFLDS00003">
    <property type="entry name" value="Haloacid_Dehalogenase"/>
    <property type="match status" value="1"/>
</dbReference>
<dbReference type="InterPro" id="IPR023198">
    <property type="entry name" value="PGP-like_dom2"/>
</dbReference>
<dbReference type="PANTHER" id="PTHR47478">
    <property type="match status" value="1"/>
</dbReference>
<keyword evidence="2" id="KW-1185">Reference proteome</keyword>
<name>A0A150XK32_ROSEK</name>
<evidence type="ECO:0000313" key="1">
    <source>
        <dbReference type="EMBL" id="KYG79097.1"/>
    </source>
</evidence>
<organism evidence="1 2">
    <name type="scientific">Roseivirga ehrenbergii (strain DSM 102268 / JCM 13514 / KCTC 12282 / NCIMB 14502 / KMM 6017)</name>
    <dbReference type="NCBI Taxonomy" id="279360"/>
    <lineage>
        <taxon>Bacteria</taxon>
        <taxon>Pseudomonadati</taxon>
        <taxon>Bacteroidota</taxon>
        <taxon>Cytophagia</taxon>
        <taxon>Cytophagales</taxon>
        <taxon>Roseivirgaceae</taxon>
        <taxon>Roseivirga</taxon>
    </lineage>
</organism>
<dbReference type="InterPro" id="IPR006439">
    <property type="entry name" value="HAD-SF_hydro_IA"/>
</dbReference>
<dbReference type="InterPro" id="IPR041492">
    <property type="entry name" value="HAD_2"/>
</dbReference>
<dbReference type="AlphaFoldDB" id="A0A150XK32"/>
<dbReference type="OrthoDB" id="9802350at2"/>
<gene>
    <name evidence="1" type="ORF">MB14_17465</name>
</gene>
<proteinExistence type="predicted"/>
<dbReference type="NCBIfam" id="TIGR01662">
    <property type="entry name" value="HAD-SF-IIIA"/>
    <property type="match status" value="1"/>
</dbReference>
<protein>
    <recommendedName>
        <fullName evidence="3">Haloacid dehalogenase</fullName>
    </recommendedName>
</protein>
<dbReference type="InterPro" id="IPR011951">
    <property type="entry name" value="HAD-SF_hydro_IA_YjjG/PynA"/>
</dbReference>
<dbReference type="Gene3D" id="3.40.50.1000">
    <property type="entry name" value="HAD superfamily/HAD-like"/>
    <property type="match status" value="1"/>
</dbReference>
<dbReference type="NCBIfam" id="TIGR02254">
    <property type="entry name" value="YjjG_YfnB"/>
    <property type="match status" value="1"/>
</dbReference>
<dbReference type="GO" id="GO:0008253">
    <property type="term" value="F:5'-nucleotidase activity"/>
    <property type="evidence" value="ECO:0007669"/>
    <property type="project" value="InterPro"/>
</dbReference>
<dbReference type="PANTHER" id="PTHR47478:SF1">
    <property type="entry name" value="PYRIMIDINE 5'-NUCLEOTIDASE YJJG"/>
    <property type="match status" value="1"/>
</dbReference>
<dbReference type="EMBL" id="LQZQ01000008">
    <property type="protein sequence ID" value="KYG79097.1"/>
    <property type="molecule type" value="Genomic_DNA"/>
</dbReference>